<feature type="domain" description="AAA+ ATPase" evidence="11">
    <location>
        <begin position="231"/>
        <end position="389"/>
    </location>
</feature>
<dbReference type="FunFam" id="3.40.50.300:FF:000053">
    <property type="entry name" value="Signal recognition particle receptor FtsY"/>
    <property type="match status" value="1"/>
</dbReference>
<comment type="subunit">
    <text evidence="9">Part of the signal recognition particle protein translocation system, which is composed of SRP and FtsY.</text>
</comment>
<evidence type="ECO:0000313" key="14">
    <source>
        <dbReference type="EMBL" id="PPE04069.1"/>
    </source>
</evidence>
<sequence>MGFWSNWKAKKEAKKEDVEQQINQFQEEVDLIEKCHDKMAGRIQQDNLTADSASAIEEYEEKHLAHLIDNPTESVEAANHEVAYYNNAPASTFEMGGLLSKVVHNTEKAKPTRADLRKKQKELKLKQKELRKKEKAEKALLKSSLTFSKDIKKLSKKYKEADSDFFMDLEEILIKTDMGMQMVMTISNNIQKKVKKSDSFDNVKELLVEELYHLYDVKHKGDTKLNYVDGKLNIFMIVGVNGTGKTTSLAKLSNYYAELDKKVMIVAGDTFRAGAVEQLEEWVTTRLDENIILIKGKPHQDPSSVIFDAIQKAKAEKFDLVLIDTAGRIHNKVNLMKELEKMHNTIKKFDKHAPQEVLLVIDATTGQNGVIQAEEFSTVTKVSGIILTKMDGTSKGGIALAIKDQLGIPVKMIGIGEQVDDLVEFNVEDYIYGLVAGFMDASHEDQVSE</sequence>
<keyword evidence="6 9" id="KW-0472">Membrane</keyword>
<evidence type="ECO:0000256" key="2">
    <source>
        <dbReference type="ARBA" id="ARBA00022490"/>
    </source>
</evidence>
<dbReference type="PANTHER" id="PTHR43134">
    <property type="entry name" value="SIGNAL RECOGNITION PARTICLE RECEPTOR SUBUNIT ALPHA"/>
    <property type="match status" value="1"/>
</dbReference>
<evidence type="ECO:0000313" key="15">
    <source>
        <dbReference type="Proteomes" id="UP000237865"/>
    </source>
</evidence>
<dbReference type="GO" id="GO:0005525">
    <property type="term" value="F:GTP binding"/>
    <property type="evidence" value="ECO:0007669"/>
    <property type="project" value="UniProtKB-UniRule"/>
</dbReference>
<dbReference type="SMART" id="SM00962">
    <property type="entry name" value="SRP54"/>
    <property type="match status" value="1"/>
</dbReference>
<dbReference type="Gene3D" id="1.20.120.140">
    <property type="entry name" value="Signal recognition particle SRP54, nucleotide-binding domain"/>
    <property type="match status" value="1"/>
</dbReference>
<comment type="subcellular location">
    <subcellularLocation>
        <location evidence="9">Cell membrane</location>
        <topology evidence="9">Peripheral membrane protein</topology>
        <orientation evidence="9">Cytoplasmic side</orientation>
    </subcellularLocation>
    <subcellularLocation>
        <location evidence="9">Cytoplasm</location>
    </subcellularLocation>
</comment>
<keyword evidence="3 9" id="KW-0547">Nucleotide-binding</keyword>
<evidence type="ECO:0000256" key="8">
    <source>
        <dbReference type="ARBA" id="ARBA00048027"/>
    </source>
</evidence>
<keyword evidence="10" id="KW-0175">Coiled coil</keyword>
<reference evidence="14 15" key="1">
    <citation type="submission" date="2017-11" db="EMBL/GenBank/DDBJ databases">
        <title>Genome sequence of Entomoplasma lucivorax PIPN-2 (ATCC 49196).</title>
        <authorList>
            <person name="Lo W.-S."/>
            <person name="Gasparich G.E."/>
            <person name="Kuo C.-H."/>
        </authorList>
    </citation>
    <scope>NUCLEOTIDE SEQUENCE [LARGE SCALE GENOMIC DNA]</scope>
    <source>
        <strain evidence="14 15">PIPN-2</strain>
    </source>
</reference>
<dbReference type="EC" id="3.6.5.4" evidence="9"/>
<dbReference type="InterPro" id="IPR003593">
    <property type="entry name" value="AAA+_ATPase"/>
</dbReference>
<evidence type="ECO:0000259" key="13">
    <source>
        <dbReference type="SMART" id="SM00963"/>
    </source>
</evidence>
<evidence type="ECO:0000256" key="1">
    <source>
        <dbReference type="ARBA" id="ARBA00022475"/>
    </source>
</evidence>
<evidence type="ECO:0000259" key="12">
    <source>
        <dbReference type="SMART" id="SM00962"/>
    </source>
</evidence>
<keyword evidence="2 9" id="KW-0963">Cytoplasm</keyword>
<dbReference type="Pfam" id="PF00448">
    <property type="entry name" value="SRP54"/>
    <property type="match status" value="1"/>
</dbReference>
<protein>
    <recommendedName>
        <fullName evidence="9">Signal recognition particle receptor FtsY</fullName>
        <shortName evidence="9">SRP receptor</shortName>
        <ecNumber evidence="9">3.6.5.4</ecNumber>
    </recommendedName>
</protein>
<dbReference type="EMBL" id="PHNE01000006">
    <property type="protein sequence ID" value="PPE04069.1"/>
    <property type="molecule type" value="Genomic_DNA"/>
</dbReference>
<evidence type="ECO:0000256" key="7">
    <source>
        <dbReference type="ARBA" id="ARBA00023170"/>
    </source>
</evidence>
<dbReference type="GO" id="GO:0005047">
    <property type="term" value="F:signal recognition particle binding"/>
    <property type="evidence" value="ECO:0007669"/>
    <property type="project" value="TreeGrafter"/>
</dbReference>
<dbReference type="PANTHER" id="PTHR43134:SF1">
    <property type="entry name" value="SIGNAL RECOGNITION PARTICLE RECEPTOR SUBUNIT ALPHA"/>
    <property type="match status" value="1"/>
</dbReference>
<dbReference type="GO" id="GO:0005737">
    <property type="term" value="C:cytoplasm"/>
    <property type="evidence" value="ECO:0007669"/>
    <property type="project" value="UniProtKB-SubCell"/>
</dbReference>
<dbReference type="InterPro" id="IPR004390">
    <property type="entry name" value="SR_rcpt_FtsY"/>
</dbReference>
<dbReference type="SMART" id="SM00382">
    <property type="entry name" value="AAA"/>
    <property type="match status" value="1"/>
</dbReference>
<keyword evidence="15" id="KW-1185">Reference proteome</keyword>
<dbReference type="InterPro" id="IPR000897">
    <property type="entry name" value="SRP54_GTPase_dom"/>
</dbReference>
<evidence type="ECO:0000256" key="5">
    <source>
        <dbReference type="ARBA" id="ARBA00023134"/>
    </source>
</evidence>
<dbReference type="GO" id="GO:0005886">
    <property type="term" value="C:plasma membrane"/>
    <property type="evidence" value="ECO:0007669"/>
    <property type="project" value="UniProtKB-SubCell"/>
</dbReference>
<evidence type="ECO:0000256" key="6">
    <source>
        <dbReference type="ARBA" id="ARBA00023136"/>
    </source>
</evidence>
<feature type="domain" description="Signal recognition particle SRP54 helical bundle" evidence="13">
    <location>
        <begin position="141"/>
        <end position="215"/>
    </location>
</feature>
<feature type="binding site" evidence="9">
    <location>
        <begin position="324"/>
        <end position="328"/>
    </location>
    <ligand>
        <name>GTP</name>
        <dbReference type="ChEBI" id="CHEBI:37565"/>
    </ligand>
</feature>
<dbReference type="Gene3D" id="3.40.50.300">
    <property type="entry name" value="P-loop containing nucleotide triphosphate hydrolases"/>
    <property type="match status" value="1"/>
</dbReference>
<dbReference type="InterPro" id="IPR013822">
    <property type="entry name" value="Signal_recog_particl_SRP54_hlx"/>
</dbReference>
<name>A0A2S5R9R2_9MOLU</name>
<dbReference type="InterPro" id="IPR027417">
    <property type="entry name" value="P-loop_NTPase"/>
</dbReference>
<evidence type="ECO:0000256" key="4">
    <source>
        <dbReference type="ARBA" id="ARBA00022801"/>
    </source>
</evidence>
<dbReference type="RefSeq" id="WP_028127031.1">
    <property type="nucleotide sequence ID" value="NZ_PHNE01000006.1"/>
</dbReference>
<dbReference type="GO" id="GO:0003924">
    <property type="term" value="F:GTPase activity"/>
    <property type="evidence" value="ECO:0007669"/>
    <property type="project" value="UniProtKB-UniRule"/>
</dbReference>
<dbReference type="AlphaFoldDB" id="A0A2S5R9R2"/>
<dbReference type="GO" id="GO:0006614">
    <property type="term" value="P:SRP-dependent cotranslational protein targeting to membrane"/>
    <property type="evidence" value="ECO:0007669"/>
    <property type="project" value="InterPro"/>
</dbReference>
<dbReference type="SUPFAM" id="SSF47364">
    <property type="entry name" value="Domain of the SRP/SRP receptor G-proteins"/>
    <property type="match status" value="1"/>
</dbReference>
<proteinExistence type="inferred from homology"/>
<dbReference type="InterPro" id="IPR042101">
    <property type="entry name" value="SRP54_N_sf"/>
</dbReference>
<keyword evidence="7 9" id="KW-0675">Receptor</keyword>
<dbReference type="InterPro" id="IPR036225">
    <property type="entry name" value="SRP/SRP_N"/>
</dbReference>
<dbReference type="SUPFAM" id="SSF52540">
    <property type="entry name" value="P-loop containing nucleoside triphosphate hydrolases"/>
    <property type="match status" value="1"/>
</dbReference>
<dbReference type="NCBIfam" id="TIGR00064">
    <property type="entry name" value="ftsY"/>
    <property type="match status" value="1"/>
</dbReference>
<comment type="function">
    <text evidence="9">Involved in targeting and insertion of nascent membrane proteins into the cytoplasmic membrane. Acts as a receptor for the complex formed by the signal recognition particle (SRP) and the ribosome-nascent chain (RNC).</text>
</comment>
<organism evidence="14 15">
    <name type="scientific">Williamsoniiplasma lucivorax</name>
    <dbReference type="NCBI Taxonomy" id="209274"/>
    <lineage>
        <taxon>Bacteria</taxon>
        <taxon>Bacillati</taxon>
        <taxon>Mycoplasmatota</taxon>
        <taxon>Mollicutes</taxon>
        <taxon>Entomoplasmatales</taxon>
        <taxon>Williamsoniiplasma</taxon>
    </lineage>
</organism>
<evidence type="ECO:0000256" key="9">
    <source>
        <dbReference type="HAMAP-Rule" id="MF_00920"/>
    </source>
</evidence>
<accession>A0A2S5R9R2</accession>
<dbReference type="Proteomes" id="UP000237865">
    <property type="component" value="Unassembled WGS sequence"/>
</dbReference>
<keyword evidence="1 9" id="KW-1003">Cell membrane</keyword>
<evidence type="ECO:0000259" key="11">
    <source>
        <dbReference type="SMART" id="SM00382"/>
    </source>
</evidence>
<feature type="binding site" evidence="9">
    <location>
        <begin position="388"/>
        <end position="391"/>
    </location>
    <ligand>
        <name>GTP</name>
        <dbReference type="ChEBI" id="CHEBI:37565"/>
    </ligand>
</feature>
<evidence type="ECO:0000256" key="3">
    <source>
        <dbReference type="ARBA" id="ARBA00022741"/>
    </source>
</evidence>
<evidence type="ECO:0000256" key="10">
    <source>
        <dbReference type="SAM" id="Coils"/>
    </source>
</evidence>
<feature type="binding site" evidence="9">
    <location>
        <begin position="239"/>
        <end position="246"/>
    </location>
    <ligand>
        <name>GTP</name>
        <dbReference type="ChEBI" id="CHEBI:37565"/>
    </ligand>
</feature>
<gene>
    <name evidence="9 14" type="primary">ftsY</name>
    <name evidence="14" type="ORF">ELUCI_v1c08490</name>
</gene>
<feature type="coiled-coil region" evidence="10">
    <location>
        <begin position="8"/>
        <end position="35"/>
    </location>
</feature>
<comment type="catalytic activity">
    <reaction evidence="8 9">
        <text>GTP + H2O = GDP + phosphate + H(+)</text>
        <dbReference type="Rhea" id="RHEA:19669"/>
        <dbReference type="ChEBI" id="CHEBI:15377"/>
        <dbReference type="ChEBI" id="CHEBI:15378"/>
        <dbReference type="ChEBI" id="CHEBI:37565"/>
        <dbReference type="ChEBI" id="CHEBI:43474"/>
        <dbReference type="ChEBI" id="CHEBI:58189"/>
        <dbReference type="EC" id="3.6.5.4"/>
    </reaction>
</comment>
<comment type="caution">
    <text evidence="14">The sequence shown here is derived from an EMBL/GenBank/DDBJ whole genome shotgun (WGS) entry which is preliminary data.</text>
</comment>
<dbReference type="Pfam" id="PF02881">
    <property type="entry name" value="SRP54_N"/>
    <property type="match status" value="1"/>
</dbReference>
<dbReference type="STRING" id="1399797.GCA_000518285_01966"/>
<dbReference type="SMART" id="SM00963">
    <property type="entry name" value="SRP54_N"/>
    <property type="match status" value="1"/>
</dbReference>
<comment type="similarity">
    <text evidence="9">Belongs to the GTP-binding SRP family. FtsY subfamily.</text>
</comment>
<dbReference type="HAMAP" id="MF_00920">
    <property type="entry name" value="FtsY"/>
    <property type="match status" value="1"/>
</dbReference>
<keyword evidence="4 9" id="KW-0378">Hydrolase</keyword>
<dbReference type="CDD" id="cd17874">
    <property type="entry name" value="FtsY"/>
    <property type="match status" value="1"/>
</dbReference>
<keyword evidence="5 9" id="KW-0342">GTP-binding</keyword>
<feature type="domain" description="SRP54-type proteins GTP-binding" evidence="12">
    <location>
        <begin position="232"/>
        <end position="436"/>
    </location>
</feature>